<dbReference type="SUPFAM" id="SSF53901">
    <property type="entry name" value="Thiolase-like"/>
    <property type="match status" value="1"/>
</dbReference>
<dbReference type="PANTHER" id="PTHR11712:SF336">
    <property type="entry name" value="3-OXOACYL-[ACYL-CARRIER-PROTEIN] SYNTHASE, MITOCHONDRIAL"/>
    <property type="match status" value="1"/>
</dbReference>
<dbReference type="PANTHER" id="PTHR11712">
    <property type="entry name" value="POLYKETIDE SYNTHASE-RELATED"/>
    <property type="match status" value="1"/>
</dbReference>
<dbReference type="InterPro" id="IPR000794">
    <property type="entry name" value="Beta-ketoacyl_synthase"/>
</dbReference>
<dbReference type="GO" id="GO:0004315">
    <property type="term" value="F:3-oxoacyl-[acyl-carrier-protein] synthase activity"/>
    <property type="evidence" value="ECO:0007669"/>
    <property type="project" value="TreeGrafter"/>
</dbReference>
<name>A0A2T0RQM4_9BACT</name>
<keyword evidence="1" id="KW-0808">Transferase</keyword>
<dbReference type="AlphaFoldDB" id="A0A2T0RQM4"/>
<accession>A0A2T0RQM4</accession>
<reference evidence="3 4" key="1">
    <citation type="submission" date="2018-03" db="EMBL/GenBank/DDBJ databases">
        <title>Genomic Encyclopedia of Archaeal and Bacterial Type Strains, Phase II (KMG-II): from individual species to whole genera.</title>
        <authorList>
            <person name="Goeker M."/>
        </authorList>
    </citation>
    <scope>NUCLEOTIDE SEQUENCE [LARGE SCALE GENOMIC DNA]</scope>
    <source>
        <strain evidence="3 4">DSM 28354</strain>
    </source>
</reference>
<dbReference type="InterPro" id="IPR016039">
    <property type="entry name" value="Thiolase-like"/>
</dbReference>
<dbReference type="Proteomes" id="UP000238375">
    <property type="component" value="Unassembled WGS sequence"/>
</dbReference>
<dbReference type="EMBL" id="PVTE01000041">
    <property type="protein sequence ID" value="PRY23496.1"/>
    <property type="molecule type" value="Genomic_DNA"/>
</dbReference>
<protein>
    <submittedName>
        <fullName evidence="3">Beta-ketoacyl synthase-like protein</fullName>
    </submittedName>
</protein>
<dbReference type="GO" id="GO:0006633">
    <property type="term" value="P:fatty acid biosynthetic process"/>
    <property type="evidence" value="ECO:0007669"/>
    <property type="project" value="TreeGrafter"/>
</dbReference>
<evidence type="ECO:0000256" key="2">
    <source>
        <dbReference type="SAM" id="MobiDB-lite"/>
    </source>
</evidence>
<evidence type="ECO:0000256" key="1">
    <source>
        <dbReference type="ARBA" id="ARBA00022679"/>
    </source>
</evidence>
<evidence type="ECO:0000313" key="3">
    <source>
        <dbReference type="EMBL" id="PRY23496.1"/>
    </source>
</evidence>
<organism evidence="3 4">
    <name type="scientific">Spirosoma oryzae</name>
    <dbReference type="NCBI Taxonomy" id="1469603"/>
    <lineage>
        <taxon>Bacteria</taxon>
        <taxon>Pseudomonadati</taxon>
        <taxon>Bacteroidota</taxon>
        <taxon>Cytophagia</taxon>
        <taxon>Cytophagales</taxon>
        <taxon>Cytophagaceae</taxon>
        <taxon>Spirosoma</taxon>
    </lineage>
</organism>
<dbReference type="GO" id="GO:0005829">
    <property type="term" value="C:cytosol"/>
    <property type="evidence" value="ECO:0007669"/>
    <property type="project" value="TreeGrafter"/>
</dbReference>
<gene>
    <name evidence="3" type="ORF">CLV58_14117</name>
</gene>
<proteinExistence type="predicted"/>
<keyword evidence="4" id="KW-1185">Reference proteome</keyword>
<dbReference type="Gene3D" id="3.40.47.10">
    <property type="match status" value="1"/>
</dbReference>
<evidence type="ECO:0000313" key="4">
    <source>
        <dbReference type="Proteomes" id="UP000238375"/>
    </source>
</evidence>
<sequence length="169" mass="18950">MYPHLTPYSYQPVIFLKSILRNKVKEVTDVTRAGIGGFNANRALSERNDSPETAPRPYDKDRDGFVMGEGALILEEYDRTKVRGAKIYAELIGGGMSSDAYHITSGGCRRVDRLSARSARGYLTHPQRHESWSSIHPGCVQGPHWQAYFFWARCMLVGTHSRGVKHGPV</sequence>
<comment type="caution">
    <text evidence="3">The sequence shown here is derived from an EMBL/GenBank/DDBJ whole genome shotgun (WGS) entry which is preliminary data.</text>
</comment>
<feature type="region of interest" description="Disordered" evidence="2">
    <location>
        <begin position="42"/>
        <end position="62"/>
    </location>
</feature>